<dbReference type="Gene3D" id="1.10.1660.10">
    <property type="match status" value="1"/>
</dbReference>
<organism evidence="1 2">
    <name type="scientific">Vandammella animalimorsus</name>
    <dbReference type="NCBI Taxonomy" id="2029117"/>
    <lineage>
        <taxon>Bacteria</taxon>
        <taxon>Pseudomonadati</taxon>
        <taxon>Pseudomonadota</taxon>
        <taxon>Betaproteobacteria</taxon>
        <taxon>Burkholderiales</taxon>
        <taxon>Comamonadaceae</taxon>
        <taxon>Vandammella</taxon>
    </lineage>
</organism>
<proteinExistence type="predicted"/>
<dbReference type="RefSeq" id="WP_122245970.1">
    <property type="nucleotide sequence ID" value="NZ_RDQJ01000035.1"/>
</dbReference>
<dbReference type="Pfam" id="PF13591">
    <property type="entry name" value="MerR_2"/>
    <property type="match status" value="1"/>
</dbReference>
<evidence type="ECO:0000313" key="2">
    <source>
        <dbReference type="Proteomes" id="UP000275180"/>
    </source>
</evidence>
<dbReference type="AlphaFoldDB" id="A0A3M6R1S0"/>
<dbReference type="EMBL" id="RDQJ01000035">
    <property type="protein sequence ID" value="RMX09133.1"/>
    <property type="molecule type" value="Genomic_DNA"/>
</dbReference>
<comment type="caution">
    <text evidence="1">The sequence shown here is derived from an EMBL/GenBank/DDBJ whole genome shotgun (WGS) entry which is preliminary data.</text>
</comment>
<gene>
    <name evidence="1" type="ORF">EBQ34_14115</name>
</gene>
<name>A0A3M6R1S0_9BURK</name>
<protein>
    <submittedName>
        <fullName evidence="1">MerR family transcriptional regulator</fullName>
    </submittedName>
</protein>
<sequence>MTRTTTAVTLISEDLIELLDDAALSLEQFASGCRMAPDWVLARVQAGVLQAEAGAGEGQWRFASATLVRARRIAHLEHAFDADPQLAALATDLMEEVAALRQQLQALGAQVQQGQSVQSGGHQGR</sequence>
<dbReference type="Proteomes" id="UP000275180">
    <property type="component" value="Unassembled WGS sequence"/>
</dbReference>
<accession>A0A3M6R1S0</accession>
<dbReference type="OrthoDB" id="9799091at2"/>
<reference evidence="1 2" key="1">
    <citation type="submission" date="2018-10" db="EMBL/GenBank/DDBJ databases">
        <title>Comamonadaceae CDC group NO-1 genome sequencing and assembly.</title>
        <authorList>
            <person name="Bernier A.-M."/>
            <person name="Bernard K."/>
        </authorList>
    </citation>
    <scope>NUCLEOTIDE SEQUENCE [LARGE SCALE GENOMIC DNA]</scope>
    <source>
        <strain evidence="1 2">NML180582</strain>
    </source>
</reference>
<evidence type="ECO:0000313" key="1">
    <source>
        <dbReference type="EMBL" id="RMX09133.1"/>
    </source>
</evidence>